<feature type="non-terminal residue" evidence="1">
    <location>
        <position position="1"/>
    </location>
</feature>
<evidence type="ECO:0000313" key="1">
    <source>
        <dbReference type="EMBL" id="ABD74814.1"/>
    </source>
</evidence>
<reference evidence="1" key="1">
    <citation type="submission" date="2006-02" db="EMBL/GenBank/DDBJ databases">
        <title>Sampling the accessory genome of the Sinorhizobium genus by suppressive subtractive hybridization.</title>
        <authorList>
            <person name="Moulin L."/>
            <person name="Ghazoui Z."/>
            <person name="Young P."/>
        </authorList>
    </citation>
    <scope>NUCLEOTIDE SEQUENCE</scope>
    <source>
        <strain evidence="1">LMG14919</strain>
    </source>
</reference>
<dbReference type="EMBL" id="DQ403336">
    <property type="protein sequence ID" value="ABD74814.1"/>
    <property type="molecule type" value="Genomic_DNA"/>
</dbReference>
<dbReference type="AlphaFoldDB" id="D1CSL0"/>
<organism evidence="1">
    <name type="scientific">Sinorhizobium arboris</name>
    <dbReference type="NCBI Taxonomy" id="76745"/>
    <lineage>
        <taxon>Bacteria</taxon>
        <taxon>Pseudomonadati</taxon>
        <taxon>Pseudomonadota</taxon>
        <taxon>Alphaproteobacteria</taxon>
        <taxon>Hyphomicrobiales</taxon>
        <taxon>Rhizobiaceae</taxon>
        <taxon>Sinorhizobium/Ensifer group</taxon>
        <taxon>Sinorhizobium</taxon>
    </lineage>
</organism>
<proteinExistence type="predicted"/>
<sequence length="119" mass="13376">SPLPGLAEYCLNSWVARDCGRNRRLVVRGLLRSVVYRENAYDERDEHEYQCQKCDACLIHPPSWLGEWEQSEAPSAKSINNGCHEANSVIRFSHGARIALIGPLAESHLEIRNGDLSSD</sequence>
<name>D1CSL0_9HYPH</name>
<accession>D1CSL0</accession>
<protein>
    <submittedName>
        <fullName evidence="1">Uncharacterized protein</fullName>
    </submittedName>
</protein>